<comment type="caution">
    <text evidence="14">The sequence shown here is derived from an EMBL/GenBank/DDBJ whole genome shotgun (WGS) entry which is preliminary data.</text>
</comment>
<evidence type="ECO:0000256" key="1">
    <source>
        <dbReference type="ARBA" id="ARBA00004496"/>
    </source>
</evidence>
<dbReference type="PROSITE" id="PS51163">
    <property type="entry name" value="YRDC"/>
    <property type="match status" value="1"/>
</dbReference>
<feature type="compositionally biased region" description="Acidic residues" evidence="12">
    <location>
        <begin position="217"/>
        <end position="229"/>
    </location>
</feature>
<dbReference type="NCBIfam" id="TIGR00057">
    <property type="entry name" value="L-threonylcarbamoyladenylate synthase"/>
    <property type="match status" value="1"/>
</dbReference>
<dbReference type="GO" id="GO:0005524">
    <property type="term" value="F:ATP binding"/>
    <property type="evidence" value="ECO:0007669"/>
    <property type="project" value="UniProtKB-KW"/>
</dbReference>
<dbReference type="PANTHER" id="PTHR17490:SF16">
    <property type="entry name" value="THREONYLCARBAMOYL-AMP SYNTHASE"/>
    <property type="match status" value="1"/>
</dbReference>
<keyword evidence="5" id="KW-0808">Transferase</keyword>
<dbReference type="InterPro" id="IPR050156">
    <property type="entry name" value="TC-AMP_synthase_SUA5"/>
</dbReference>
<dbReference type="GO" id="GO:0008033">
    <property type="term" value="P:tRNA processing"/>
    <property type="evidence" value="ECO:0007669"/>
    <property type="project" value="UniProtKB-KW"/>
</dbReference>
<keyword evidence="7" id="KW-0548">Nucleotidyltransferase</keyword>
<dbReference type="AlphaFoldDB" id="H5UMT0"/>
<dbReference type="Gene3D" id="3.90.870.10">
    <property type="entry name" value="DHBP synthase"/>
    <property type="match status" value="1"/>
</dbReference>
<keyword evidence="8" id="KW-0547">Nucleotide-binding</keyword>
<dbReference type="RefSeq" id="WP_009480936.1">
    <property type="nucleotide sequence ID" value="NZ_BAFE01000003.1"/>
</dbReference>
<dbReference type="EC" id="2.7.7.87" evidence="3"/>
<comment type="catalytic activity">
    <reaction evidence="11">
        <text>L-threonine + hydrogencarbonate + ATP = L-threonylcarbamoyladenylate + diphosphate + H2O</text>
        <dbReference type="Rhea" id="RHEA:36407"/>
        <dbReference type="ChEBI" id="CHEBI:15377"/>
        <dbReference type="ChEBI" id="CHEBI:17544"/>
        <dbReference type="ChEBI" id="CHEBI:30616"/>
        <dbReference type="ChEBI" id="CHEBI:33019"/>
        <dbReference type="ChEBI" id="CHEBI:57926"/>
        <dbReference type="ChEBI" id="CHEBI:73682"/>
        <dbReference type="EC" id="2.7.7.87"/>
    </reaction>
</comment>
<dbReference type="Pfam" id="PF01300">
    <property type="entry name" value="Sua5_yciO_yrdC"/>
    <property type="match status" value="1"/>
</dbReference>
<organism evidence="14 15">
    <name type="scientific">Mobilicoccus pelagius NBRC 104925</name>
    <dbReference type="NCBI Taxonomy" id="1089455"/>
    <lineage>
        <taxon>Bacteria</taxon>
        <taxon>Bacillati</taxon>
        <taxon>Actinomycetota</taxon>
        <taxon>Actinomycetes</taxon>
        <taxon>Micrococcales</taxon>
        <taxon>Dermatophilaceae</taxon>
        <taxon>Mobilicoccus</taxon>
    </lineage>
</organism>
<comment type="subcellular location">
    <subcellularLocation>
        <location evidence="1">Cytoplasm</location>
    </subcellularLocation>
</comment>
<evidence type="ECO:0000313" key="15">
    <source>
        <dbReference type="Proteomes" id="UP000004367"/>
    </source>
</evidence>
<dbReference type="OrthoDB" id="9814580at2"/>
<dbReference type="GO" id="GO:0061710">
    <property type="term" value="F:L-threonylcarbamoyladenylate synthase"/>
    <property type="evidence" value="ECO:0007669"/>
    <property type="project" value="UniProtKB-EC"/>
</dbReference>
<keyword evidence="4" id="KW-0963">Cytoplasm</keyword>
<dbReference type="eggNOG" id="COG0009">
    <property type="taxonomic scope" value="Bacteria"/>
</dbReference>
<dbReference type="InterPro" id="IPR017945">
    <property type="entry name" value="DHBP_synth_RibB-like_a/b_dom"/>
</dbReference>
<evidence type="ECO:0000256" key="5">
    <source>
        <dbReference type="ARBA" id="ARBA00022679"/>
    </source>
</evidence>
<keyword evidence="9" id="KW-0067">ATP-binding</keyword>
<sequence>MSPVIDCHDDAGREEGLRAAADAVRAGRLVVLPTDTVYGIGADAFDAAAVASLLEAKGRGREMPPPVLVPSPRTVDGLATAVPDYARRLVDHYWPGALTLVLRAQASLMWDLGETNGTVAVRMPDNPLALQLLAETGPMAVTSANRHGEPPARTVVEAATQLGPSVTVYLDGGRSSDGEASTIVDCTGDVPVVLRHGAIPEEEIREFLAASDREPEGEWADVNDADLPEDAMGAAGTPDVPAERVETTVNPDATRPTGKD</sequence>
<dbReference type="GO" id="GO:0000049">
    <property type="term" value="F:tRNA binding"/>
    <property type="evidence" value="ECO:0007669"/>
    <property type="project" value="TreeGrafter"/>
</dbReference>
<dbReference type="STRING" id="1089455.MOPEL_003_00620"/>
<feature type="region of interest" description="Disordered" evidence="12">
    <location>
        <begin position="211"/>
        <end position="260"/>
    </location>
</feature>
<keyword evidence="6" id="KW-0819">tRNA processing</keyword>
<evidence type="ECO:0000256" key="2">
    <source>
        <dbReference type="ARBA" id="ARBA00007663"/>
    </source>
</evidence>
<dbReference type="GO" id="GO:0003725">
    <property type="term" value="F:double-stranded RNA binding"/>
    <property type="evidence" value="ECO:0007669"/>
    <property type="project" value="InterPro"/>
</dbReference>
<dbReference type="PANTHER" id="PTHR17490">
    <property type="entry name" value="SUA5"/>
    <property type="match status" value="1"/>
</dbReference>
<evidence type="ECO:0000256" key="8">
    <source>
        <dbReference type="ARBA" id="ARBA00022741"/>
    </source>
</evidence>
<name>H5UMT0_9MICO</name>
<evidence type="ECO:0000256" key="3">
    <source>
        <dbReference type="ARBA" id="ARBA00012584"/>
    </source>
</evidence>
<reference evidence="14 15" key="1">
    <citation type="submission" date="2012-02" db="EMBL/GenBank/DDBJ databases">
        <title>Whole genome shotgun sequence of Mobilicoccus pelagius NBRC 104925.</title>
        <authorList>
            <person name="Yoshida Y."/>
            <person name="Hosoyama A."/>
            <person name="Tsuchikane K."/>
            <person name="Katsumata H."/>
            <person name="Yamazaki S."/>
            <person name="Fujita N."/>
        </authorList>
    </citation>
    <scope>NUCLEOTIDE SEQUENCE [LARGE SCALE GENOMIC DNA]</scope>
    <source>
        <strain evidence="14 15">NBRC 104925</strain>
    </source>
</reference>
<evidence type="ECO:0000256" key="10">
    <source>
        <dbReference type="ARBA" id="ARBA00029774"/>
    </source>
</evidence>
<dbReference type="GO" id="GO:0006450">
    <property type="term" value="P:regulation of translational fidelity"/>
    <property type="evidence" value="ECO:0007669"/>
    <property type="project" value="TreeGrafter"/>
</dbReference>
<evidence type="ECO:0000256" key="9">
    <source>
        <dbReference type="ARBA" id="ARBA00022840"/>
    </source>
</evidence>
<evidence type="ECO:0000313" key="14">
    <source>
        <dbReference type="EMBL" id="GAB47038.1"/>
    </source>
</evidence>
<evidence type="ECO:0000259" key="13">
    <source>
        <dbReference type="PROSITE" id="PS51163"/>
    </source>
</evidence>
<keyword evidence="15" id="KW-1185">Reference proteome</keyword>
<dbReference type="SUPFAM" id="SSF55821">
    <property type="entry name" value="YrdC/RibB"/>
    <property type="match status" value="1"/>
</dbReference>
<dbReference type="InterPro" id="IPR006070">
    <property type="entry name" value="Sua5-like_dom"/>
</dbReference>
<accession>H5UMT0</accession>
<evidence type="ECO:0000256" key="7">
    <source>
        <dbReference type="ARBA" id="ARBA00022695"/>
    </source>
</evidence>
<dbReference type="GO" id="GO:0005737">
    <property type="term" value="C:cytoplasm"/>
    <property type="evidence" value="ECO:0007669"/>
    <property type="project" value="UniProtKB-SubCell"/>
</dbReference>
<evidence type="ECO:0000256" key="4">
    <source>
        <dbReference type="ARBA" id="ARBA00022490"/>
    </source>
</evidence>
<feature type="domain" description="YrdC-like" evidence="13">
    <location>
        <begin position="14"/>
        <end position="199"/>
    </location>
</feature>
<comment type="similarity">
    <text evidence="2">Belongs to the SUA5 family.</text>
</comment>
<proteinExistence type="inferred from homology"/>
<evidence type="ECO:0000256" key="6">
    <source>
        <dbReference type="ARBA" id="ARBA00022694"/>
    </source>
</evidence>
<gene>
    <name evidence="14" type="ORF">MOPEL_003_00620</name>
</gene>
<evidence type="ECO:0000256" key="11">
    <source>
        <dbReference type="ARBA" id="ARBA00048366"/>
    </source>
</evidence>
<protein>
    <recommendedName>
        <fullName evidence="10">L-threonylcarbamoyladenylate synthase</fullName>
        <ecNumber evidence="3">2.7.7.87</ecNumber>
    </recommendedName>
    <alternativeName>
        <fullName evidence="10">L-threonylcarbamoyladenylate synthase</fullName>
    </alternativeName>
</protein>
<dbReference type="Proteomes" id="UP000004367">
    <property type="component" value="Unassembled WGS sequence"/>
</dbReference>
<dbReference type="EMBL" id="BAFE01000003">
    <property type="protein sequence ID" value="GAB47038.1"/>
    <property type="molecule type" value="Genomic_DNA"/>
</dbReference>
<evidence type="ECO:0000256" key="12">
    <source>
        <dbReference type="SAM" id="MobiDB-lite"/>
    </source>
</evidence>